<reference evidence="18" key="1">
    <citation type="journal article" date="2019" name="Int. J. Syst. Evol. Microbiol.">
        <title>The Global Catalogue of Microorganisms (GCM) 10K type strain sequencing project: providing services to taxonomists for standard genome sequencing and annotation.</title>
        <authorList>
            <consortium name="The Broad Institute Genomics Platform"/>
            <consortium name="The Broad Institute Genome Sequencing Center for Infectious Disease"/>
            <person name="Wu L."/>
            <person name="Ma J."/>
        </authorList>
    </citation>
    <scope>NUCLEOTIDE SEQUENCE [LARGE SCALE GENOMIC DNA]</scope>
    <source>
        <strain evidence="18">CGMCC 1.12371</strain>
    </source>
</reference>
<dbReference type="RefSeq" id="WP_382227265.1">
    <property type="nucleotide sequence ID" value="NZ_JBHTCA010000026.1"/>
</dbReference>
<keyword evidence="18" id="KW-1185">Reference proteome</keyword>
<evidence type="ECO:0000256" key="8">
    <source>
        <dbReference type="ARBA" id="ARBA00023077"/>
    </source>
</evidence>
<evidence type="ECO:0000313" key="17">
    <source>
        <dbReference type="EMBL" id="MFC7411209.1"/>
    </source>
</evidence>
<evidence type="ECO:0000256" key="10">
    <source>
        <dbReference type="ARBA" id="ARBA00023170"/>
    </source>
</evidence>
<evidence type="ECO:0000256" key="4">
    <source>
        <dbReference type="ARBA" id="ARBA00022452"/>
    </source>
</evidence>
<keyword evidence="8 13" id="KW-0798">TonB box</keyword>
<accession>A0ABW2QQ18</accession>
<gene>
    <name evidence="17" type="ORF">ACFQPB_20290</name>
</gene>
<evidence type="ECO:0000256" key="2">
    <source>
        <dbReference type="ARBA" id="ARBA00009810"/>
    </source>
</evidence>
<dbReference type="EMBL" id="JBHTCA010000026">
    <property type="protein sequence ID" value="MFC7411209.1"/>
    <property type="molecule type" value="Genomic_DNA"/>
</dbReference>
<feature type="chain" id="PRO_5045968242" evidence="14">
    <location>
        <begin position="29"/>
        <end position="614"/>
    </location>
</feature>
<dbReference type="Pfam" id="PF07715">
    <property type="entry name" value="Plug"/>
    <property type="match status" value="1"/>
</dbReference>
<keyword evidence="11 12" id="KW-0998">Cell outer membrane</keyword>
<dbReference type="InterPro" id="IPR036942">
    <property type="entry name" value="Beta-barrel_TonB_sf"/>
</dbReference>
<feature type="domain" description="TonB-dependent receptor plug" evidence="16">
    <location>
        <begin position="49"/>
        <end position="155"/>
    </location>
</feature>
<dbReference type="Gene3D" id="2.40.170.20">
    <property type="entry name" value="TonB-dependent receptor, beta-barrel domain"/>
    <property type="match status" value="1"/>
</dbReference>
<keyword evidence="9 12" id="KW-0472">Membrane</keyword>
<evidence type="ECO:0000256" key="3">
    <source>
        <dbReference type="ARBA" id="ARBA00022448"/>
    </source>
</evidence>
<dbReference type="PANTHER" id="PTHR30069:SF53">
    <property type="entry name" value="COLICIN I RECEPTOR-RELATED"/>
    <property type="match status" value="1"/>
</dbReference>
<feature type="domain" description="TonB-dependent receptor-like beta-barrel" evidence="15">
    <location>
        <begin position="191"/>
        <end position="587"/>
    </location>
</feature>
<keyword evidence="6 14" id="KW-0732">Signal</keyword>
<comment type="similarity">
    <text evidence="2 12 13">Belongs to the TonB-dependent receptor family.</text>
</comment>
<comment type="caution">
    <text evidence="17">The sequence shown here is derived from an EMBL/GenBank/DDBJ whole genome shotgun (WGS) entry which is preliminary data.</text>
</comment>
<dbReference type="SUPFAM" id="SSF56935">
    <property type="entry name" value="Porins"/>
    <property type="match status" value="1"/>
</dbReference>
<evidence type="ECO:0000259" key="16">
    <source>
        <dbReference type="Pfam" id="PF07715"/>
    </source>
</evidence>
<dbReference type="InterPro" id="IPR012910">
    <property type="entry name" value="Plug_dom"/>
</dbReference>
<dbReference type="CDD" id="cd01347">
    <property type="entry name" value="ligand_gated_channel"/>
    <property type="match status" value="1"/>
</dbReference>
<evidence type="ECO:0000256" key="1">
    <source>
        <dbReference type="ARBA" id="ARBA00004571"/>
    </source>
</evidence>
<evidence type="ECO:0000256" key="13">
    <source>
        <dbReference type="RuleBase" id="RU003357"/>
    </source>
</evidence>
<evidence type="ECO:0000256" key="5">
    <source>
        <dbReference type="ARBA" id="ARBA00022692"/>
    </source>
</evidence>
<dbReference type="PROSITE" id="PS52016">
    <property type="entry name" value="TONB_DEPENDENT_REC_3"/>
    <property type="match status" value="1"/>
</dbReference>
<dbReference type="Proteomes" id="UP001596501">
    <property type="component" value="Unassembled WGS sequence"/>
</dbReference>
<evidence type="ECO:0000256" key="9">
    <source>
        <dbReference type="ARBA" id="ARBA00023136"/>
    </source>
</evidence>
<keyword evidence="7" id="KW-0406">Ion transport</keyword>
<dbReference type="InterPro" id="IPR039426">
    <property type="entry name" value="TonB-dep_rcpt-like"/>
</dbReference>
<evidence type="ECO:0000259" key="15">
    <source>
        <dbReference type="Pfam" id="PF00593"/>
    </source>
</evidence>
<dbReference type="Gene3D" id="2.170.130.10">
    <property type="entry name" value="TonB-dependent receptor, plug domain"/>
    <property type="match status" value="1"/>
</dbReference>
<dbReference type="InterPro" id="IPR037066">
    <property type="entry name" value="Plug_dom_sf"/>
</dbReference>
<dbReference type="InterPro" id="IPR000531">
    <property type="entry name" value="Beta-barrel_TonB"/>
</dbReference>
<evidence type="ECO:0000256" key="7">
    <source>
        <dbReference type="ARBA" id="ARBA00023065"/>
    </source>
</evidence>
<feature type="signal peptide" evidence="14">
    <location>
        <begin position="1"/>
        <end position="28"/>
    </location>
</feature>
<evidence type="ECO:0000256" key="11">
    <source>
        <dbReference type="ARBA" id="ARBA00023237"/>
    </source>
</evidence>
<evidence type="ECO:0000256" key="14">
    <source>
        <dbReference type="SAM" id="SignalP"/>
    </source>
</evidence>
<evidence type="ECO:0000256" key="6">
    <source>
        <dbReference type="ARBA" id="ARBA00022729"/>
    </source>
</evidence>
<evidence type="ECO:0000313" key="18">
    <source>
        <dbReference type="Proteomes" id="UP001596501"/>
    </source>
</evidence>
<organism evidence="17 18">
    <name type="scientific">Hydrogenophaga atypica</name>
    <dbReference type="NCBI Taxonomy" id="249409"/>
    <lineage>
        <taxon>Bacteria</taxon>
        <taxon>Pseudomonadati</taxon>
        <taxon>Pseudomonadota</taxon>
        <taxon>Betaproteobacteria</taxon>
        <taxon>Burkholderiales</taxon>
        <taxon>Comamonadaceae</taxon>
        <taxon>Hydrogenophaga</taxon>
    </lineage>
</organism>
<comment type="subcellular location">
    <subcellularLocation>
        <location evidence="1 12">Cell outer membrane</location>
        <topology evidence="1 12">Multi-pass membrane protein</topology>
    </subcellularLocation>
</comment>
<keyword evidence="4 12" id="KW-1134">Transmembrane beta strand</keyword>
<evidence type="ECO:0000256" key="12">
    <source>
        <dbReference type="PROSITE-ProRule" id="PRU01360"/>
    </source>
</evidence>
<dbReference type="Pfam" id="PF00593">
    <property type="entry name" value="TonB_dep_Rec_b-barrel"/>
    <property type="match status" value="1"/>
</dbReference>
<name>A0ABW2QQ18_9BURK</name>
<protein>
    <submittedName>
        <fullName evidence="17">TonB-dependent receptor domain-containing protein</fullName>
    </submittedName>
</protein>
<sequence>MRSRTPGAPLAALPLALTLVWPTSSAHAQQQIAQLRETVVTATRVAQPLMDVVADVTVVDREAIERSGAVGLADVLARLPGVELARTGGQASVTGVFVRGADPRFTAVFIDGVRVDSQSTGGVTWNALPLAQIDRIELVRGPAAAVYGSDAVGGVLQLFTRKGDTGFAPTASLGVGSHGLASVQLGLSGGNGTVDYALSLAGERASGFDSQPGANPDKDGHRNRSASARLGWQVDARHRLEATALTSHVNSQYDGYMPDVDDRSVHDLSTLGLNWTARWSDSYQTRVSSSRSRDRYDSLPFSFLTATDITSHLFHNEWRLGAQVFTAALERREDELDNSSTTPTISGRHQDALALGYGWNAGAHALQLNARHDKDSEFGNKTTGSAAYAYGFAPGWRATASAGTSFRAPTLFQRFSVYGVPHLKPESGRNLEAGLRYAHQNTRYGVVAYRNTVSDLIDYVSGPGPCLNGLGDWAGCYANTARARFSGVTLQAARRVGDFNLSASLDLQNPRNLDTGKRLVRRAQRHASLSADTRSGAWQWGAEWKLSGQRYSDVANTERLGGYGLVNVHASRPLGQDWSLLLRVDNVGGKDHQTIRGYATAGRTFYAGLKWAPK</sequence>
<keyword evidence="10 17" id="KW-0675">Receptor</keyword>
<keyword evidence="3 12" id="KW-0813">Transport</keyword>
<dbReference type="PANTHER" id="PTHR30069">
    <property type="entry name" value="TONB-DEPENDENT OUTER MEMBRANE RECEPTOR"/>
    <property type="match status" value="1"/>
</dbReference>
<proteinExistence type="inferred from homology"/>
<keyword evidence="5 12" id="KW-0812">Transmembrane</keyword>